<proteinExistence type="predicted"/>
<evidence type="ECO:0000313" key="1">
    <source>
        <dbReference type="EMBL" id="MDQ0166214.1"/>
    </source>
</evidence>
<comment type="caution">
    <text evidence="1">The sequence shown here is derived from an EMBL/GenBank/DDBJ whole genome shotgun (WGS) entry which is preliminary data.</text>
</comment>
<dbReference type="RefSeq" id="WP_307394233.1">
    <property type="nucleotide sequence ID" value="NZ_BAAADK010000048.1"/>
</dbReference>
<reference evidence="1 2" key="1">
    <citation type="submission" date="2023-07" db="EMBL/GenBank/DDBJ databases">
        <title>Genomic Encyclopedia of Type Strains, Phase IV (KMG-IV): sequencing the most valuable type-strain genomes for metagenomic binning, comparative biology and taxonomic classification.</title>
        <authorList>
            <person name="Goeker M."/>
        </authorList>
    </citation>
    <scope>NUCLEOTIDE SEQUENCE [LARGE SCALE GENOMIC DNA]</scope>
    <source>
        <strain evidence="1 2">DSM 12751</strain>
    </source>
</reference>
<accession>A0ABT9VZ20</accession>
<evidence type="ECO:0000313" key="2">
    <source>
        <dbReference type="Proteomes" id="UP001235840"/>
    </source>
</evidence>
<dbReference type="InterPro" id="IPR028994">
    <property type="entry name" value="Integrin_alpha_N"/>
</dbReference>
<dbReference type="Gene3D" id="1.25.40.10">
    <property type="entry name" value="Tetratricopeptide repeat domain"/>
    <property type="match status" value="1"/>
</dbReference>
<sequence>MKGYVVKAILSSILLVGISAGCGVIPSPEETIQPPATPGAPTQEDRDELRDTLLELLPEGAELVAPAADGESERASILLDDLNGDGVEEALLVYRTADQASSLQAVLFSQYEGEWSVLWEETGQGYDLDYMDMVDLDGDGYLELVFGWTIGASAGSGLDIYGWVDGQIEWLDQTAYNLLDIQDIGQNGQTNGETGKVIALWIKDTGNVFDVELLRLREKQLVRAPDMETLYFPNVVSYYEELVEEMPESKILWYYLADAQLKAGDKDKALESIDAAKKLDSDNYLDERLLRLEHQVRETVDYVLEHTRIGRTQEEILELFGEQYEEVIPGLESPGVVGMWRYDAVIEESYEYDTGFTPATDSVDIEGIREGKLRYQLFVSWREDGAAHSYTLYYLENNRVHEYRLWNDGGESVNEIG</sequence>
<dbReference type="InterPro" id="IPR011990">
    <property type="entry name" value="TPR-like_helical_dom_sf"/>
</dbReference>
<dbReference type="PROSITE" id="PS51257">
    <property type="entry name" value="PROKAR_LIPOPROTEIN"/>
    <property type="match status" value="1"/>
</dbReference>
<dbReference type="Proteomes" id="UP001235840">
    <property type="component" value="Unassembled WGS sequence"/>
</dbReference>
<gene>
    <name evidence="1" type="ORF">J2S11_002115</name>
</gene>
<dbReference type="SUPFAM" id="SSF48452">
    <property type="entry name" value="TPR-like"/>
    <property type="match status" value="1"/>
</dbReference>
<name>A0ABT9VZ20_9BACI</name>
<protein>
    <submittedName>
        <fullName evidence="1">Tetratricopeptide (TPR) repeat protein</fullName>
    </submittedName>
</protein>
<organism evidence="1 2">
    <name type="scientific">Caldalkalibacillus horti</name>
    <dbReference type="NCBI Taxonomy" id="77523"/>
    <lineage>
        <taxon>Bacteria</taxon>
        <taxon>Bacillati</taxon>
        <taxon>Bacillota</taxon>
        <taxon>Bacilli</taxon>
        <taxon>Bacillales</taxon>
        <taxon>Bacillaceae</taxon>
        <taxon>Caldalkalibacillus</taxon>
    </lineage>
</organism>
<dbReference type="SUPFAM" id="SSF69318">
    <property type="entry name" value="Integrin alpha N-terminal domain"/>
    <property type="match status" value="1"/>
</dbReference>
<dbReference type="EMBL" id="JAUSTY010000007">
    <property type="protein sequence ID" value="MDQ0166214.1"/>
    <property type="molecule type" value="Genomic_DNA"/>
</dbReference>
<keyword evidence="2" id="KW-1185">Reference proteome</keyword>